<evidence type="ECO:0000313" key="7">
    <source>
        <dbReference type="EMBL" id="GEP42088.1"/>
    </source>
</evidence>
<keyword evidence="4" id="KW-0997">Cell inner membrane</keyword>
<evidence type="ECO:0000256" key="4">
    <source>
        <dbReference type="ARBA" id="ARBA00022519"/>
    </source>
</evidence>
<dbReference type="CDD" id="cd13553">
    <property type="entry name" value="PBP2_NrtA_CpmA_like"/>
    <property type="match status" value="1"/>
</dbReference>
<protein>
    <submittedName>
        <fullName evidence="7">Nitrate transporter NrtC</fullName>
    </submittedName>
</protein>
<name>A0A512M5S4_9BACT</name>
<dbReference type="AlphaFoldDB" id="A0A512M5S4"/>
<dbReference type="PANTHER" id="PTHR30024">
    <property type="entry name" value="ALIPHATIC SULFONATES-BINDING PROTEIN-RELATED"/>
    <property type="match status" value="1"/>
</dbReference>
<dbReference type="Gene3D" id="3.40.190.10">
    <property type="entry name" value="Periplasmic binding protein-like II"/>
    <property type="match status" value="2"/>
</dbReference>
<accession>A0A512M5S4</accession>
<dbReference type="RefSeq" id="WP_146849691.1">
    <property type="nucleotide sequence ID" value="NZ_BKAG01000007.1"/>
</dbReference>
<evidence type="ECO:0000313" key="8">
    <source>
        <dbReference type="Proteomes" id="UP000321577"/>
    </source>
</evidence>
<dbReference type="OrthoDB" id="570524at2"/>
<feature type="compositionally biased region" description="Basic residues" evidence="6">
    <location>
        <begin position="366"/>
        <end position="375"/>
    </location>
</feature>
<dbReference type="GO" id="GO:0012505">
    <property type="term" value="C:endomembrane system"/>
    <property type="evidence" value="ECO:0007669"/>
    <property type="project" value="UniProtKB-SubCell"/>
</dbReference>
<evidence type="ECO:0000256" key="2">
    <source>
        <dbReference type="ARBA" id="ARBA00022448"/>
    </source>
</evidence>
<keyword evidence="5" id="KW-0472">Membrane</keyword>
<keyword evidence="8" id="KW-1185">Reference proteome</keyword>
<dbReference type="Pfam" id="PF13379">
    <property type="entry name" value="NMT1_2"/>
    <property type="match status" value="1"/>
</dbReference>
<reference evidence="7 8" key="1">
    <citation type="submission" date="2019-07" db="EMBL/GenBank/DDBJ databases">
        <title>Whole genome shotgun sequence of Brevifollis gellanilyticus NBRC 108608.</title>
        <authorList>
            <person name="Hosoyama A."/>
            <person name="Uohara A."/>
            <person name="Ohji S."/>
            <person name="Ichikawa N."/>
        </authorList>
    </citation>
    <scope>NUCLEOTIDE SEQUENCE [LARGE SCALE GENOMIC DNA]</scope>
    <source>
        <strain evidence="7 8">NBRC 108608</strain>
    </source>
</reference>
<gene>
    <name evidence="7" type="ORF">BGE01nite_13790</name>
</gene>
<keyword evidence="2" id="KW-0813">Transport</keyword>
<feature type="region of interest" description="Disordered" evidence="6">
    <location>
        <begin position="355"/>
        <end position="375"/>
    </location>
</feature>
<keyword evidence="3" id="KW-1003">Cell membrane</keyword>
<dbReference type="PANTHER" id="PTHR30024:SF43">
    <property type="entry name" value="BLL4572 PROTEIN"/>
    <property type="match status" value="1"/>
</dbReference>
<evidence type="ECO:0000256" key="3">
    <source>
        <dbReference type="ARBA" id="ARBA00022475"/>
    </source>
</evidence>
<comment type="caution">
    <text evidence="7">The sequence shown here is derived from an EMBL/GenBank/DDBJ whole genome shotgun (WGS) entry which is preliminary data.</text>
</comment>
<dbReference type="EMBL" id="BKAG01000007">
    <property type="protein sequence ID" value="GEP42088.1"/>
    <property type="molecule type" value="Genomic_DNA"/>
</dbReference>
<evidence type="ECO:0000256" key="6">
    <source>
        <dbReference type="SAM" id="MobiDB-lite"/>
    </source>
</evidence>
<evidence type="ECO:0000256" key="1">
    <source>
        <dbReference type="ARBA" id="ARBA00004308"/>
    </source>
</evidence>
<sequence>MPKSTSLSQPALGGVVQPVRIGFKPLVDCAPLLVAHERELFRKHGVRVDLSCEVGWATIREKLLYGQVDAAHAIAGLALAMRLGLSSPPCRVVAPFVFNLHGNAITLSRDLWNRGVRDAASLKKLIRSTPTRRFTFSTVSRFSSHYFLLRQWLTAGGIDVEKEVRIVVLPPTQMVGNIEAGLIDGCCVGEPWNSDAVSRGVGWIAATSEQLAPGHPEKVLLTTEAFIEKHPDQSAALVAALREACAFCDDLDNRGEVARILVRSGYFHLQSEESLKRSLVGPLDLGTGKMADVNAFHIFQRRDANEPTGERGRWLLEQFITHGLITPGERPEASIVLAECWTASAIPQISLPTAAANATAPTTSKPNKRPKIAQA</sequence>
<dbReference type="SUPFAM" id="SSF53850">
    <property type="entry name" value="Periplasmic binding protein-like II"/>
    <property type="match status" value="1"/>
</dbReference>
<dbReference type="InterPro" id="IPR044527">
    <property type="entry name" value="NrtA/CpmA_ABC-bd_dom"/>
</dbReference>
<dbReference type="Proteomes" id="UP000321577">
    <property type="component" value="Unassembled WGS sequence"/>
</dbReference>
<evidence type="ECO:0000256" key="5">
    <source>
        <dbReference type="ARBA" id="ARBA00023136"/>
    </source>
</evidence>
<proteinExistence type="predicted"/>
<comment type="subcellular location">
    <subcellularLocation>
        <location evidence="1">Endomembrane system</location>
    </subcellularLocation>
</comment>
<organism evidence="7 8">
    <name type="scientific">Brevifollis gellanilyticus</name>
    <dbReference type="NCBI Taxonomy" id="748831"/>
    <lineage>
        <taxon>Bacteria</taxon>
        <taxon>Pseudomonadati</taxon>
        <taxon>Verrucomicrobiota</taxon>
        <taxon>Verrucomicrobiia</taxon>
        <taxon>Verrucomicrobiales</taxon>
        <taxon>Verrucomicrobiaceae</taxon>
    </lineage>
</organism>